<feature type="compositionally biased region" description="Low complexity" evidence="1">
    <location>
        <begin position="139"/>
        <end position="157"/>
    </location>
</feature>
<dbReference type="AlphaFoldDB" id="A0A9Q9B8G0"/>
<dbReference type="Gene3D" id="1.20.120.900">
    <property type="entry name" value="Pex19, mPTS binding domain"/>
    <property type="match status" value="1"/>
</dbReference>
<dbReference type="PANTHER" id="PTHR12774">
    <property type="entry name" value="PEROXISOMAL BIOGENESIS FACTOR 19"/>
    <property type="match status" value="1"/>
</dbReference>
<dbReference type="Pfam" id="PF04614">
    <property type="entry name" value="Pex19"/>
    <property type="match status" value="1"/>
</dbReference>
<dbReference type="EMBL" id="CP099428">
    <property type="protein sequence ID" value="USW58286.1"/>
    <property type="molecule type" value="Genomic_DNA"/>
</dbReference>
<evidence type="ECO:0000313" key="3">
    <source>
        <dbReference type="Proteomes" id="UP001056384"/>
    </source>
</evidence>
<proteinExistence type="predicted"/>
<dbReference type="InterPro" id="IPR038322">
    <property type="entry name" value="Pex19_C_sf"/>
</dbReference>
<dbReference type="InterPro" id="IPR006708">
    <property type="entry name" value="Pex19"/>
</dbReference>
<keyword evidence="3" id="KW-1185">Reference proteome</keyword>
<protein>
    <submittedName>
        <fullName evidence="2">Pex19 protein</fullName>
    </submittedName>
</protein>
<feature type="compositionally biased region" description="Low complexity" evidence="1">
    <location>
        <begin position="1"/>
        <end position="14"/>
    </location>
</feature>
<feature type="compositionally biased region" description="Acidic residues" evidence="1">
    <location>
        <begin position="15"/>
        <end position="28"/>
    </location>
</feature>
<feature type="region of interest" description="Disordered" evidence="1">
    <location>
        <begin position="117"/>
        <end position="199"/>
    </location>
</feature>
<sequence length="333" mass="35411">MADKQPAQAAALAPDPEEDDLDDLDDVLDSFQNTKVSDPPKPAPASTTASAAAAPAPASSGPGRPPVISHDAGSEADFAAQLEAGMSGLIGELDSNPEMQAEFEKMMQELIAAGAAGTDAQAGEHLRKAAAAVSSPEQSKATPAAPTPAASSSKKAGGAAGKQDNFQDSIRKTMERMQASDSTAKQSTSSKQNMSEDDLLAAMMRELTESGEGGEEGFNSMLMSMMAHLTNKEILYDPMKELHDKYPDYLEKNKDTISKEDLARYKEQQALVKEIVERFDRKGYSDDNEDDREYIVERMQKMQAAGSPPTDLVGDMSAAQEALGGLDEGCPTQ</sequence>
<feature type="compositionally biased region" description="Polar residues" evidence="1">
    <location>
        <begin position="179"/>
        <end position="193"/>
    </location>
</feature>
<dbReference type="GO" id="GO:0045046">
    <property type="term" value="P:protein import into peroxisome membrane"/>
    <property type="evidence" value="ECO:0007669"/>
    <property type="project" value="TreeGrafter"/>
</dbReference>
<evidence type="ECO:0000313" key="2">
    <source>
        <dbReference type="EMBL" id="USW58286.1"/>
    </source>
</evidence>
<organism evidence="2 3">
    <name type="scientific">Septoria linicola</name>
    <dbReference type="NCBI Taxonomy" id="215465"/>
    <lineage>
        <taxon>Eukaryota</taxon>
        <taxon>Fungi</taxon>
        <taxon>Dikarya</taxon>
        <taxon>Ascomycota</taxon>
        <taxon>Pezizomycotina</taxon>
        <taxon>Dothideomycetes</taxon>
        <taxon>Dothideomycetidae</taxon>
        <taxon>Mycosphaerellales</taxon>
        <taxon>Mycosphaerellaceae</taxon>
        <taxon>Septoria</taxon>
    </lineage>
</organism>
<gene>
    <name evidence="2" type="ORF">Slin15195_G116050</name>
</gene>
<dbReference type="GO" id="GO:0033328">
    <property type="term" value="F:peroxisome membrane targeting sequence binding"/>
    <property type="evidence" value="ECO:0007669"/>
    <property type="project" value="TreeGrafter"/>
</dbReference>
<dbReference type="Proteomes" id="UP001056384">
    <property type="component" value="Chromosome 11"/>
</dbReference>
<reference evidence="2" key="1">
    <citation type="submission" date="2022-06" db="EMBL/GenBank/DDBJ databases">
        <title>Complete genome sequences of two strains of the flax pathogen Septoria linicola.</title>
        <authorList>
            <person name="Lapalu N."/>
            <person name="Simon A."/>
            <person name="Demenou B."/>
            <person name="Paumier D."/>
            <person name="Guillot M.-P."/>
            <person name="Gout L."/>
            <person name="Valade R."/>
        </authorList>
    </citation>
    <scope>NUCLEOTIDE SEQUENCE</scope>
    <source>
        <strain evidence="2">SE15195</strain>
    </source>
</reference>
<feature type="region of interest" description="Disordered" evidence="1">
    <location>
        <begin position="301"/>
        <end position="333"/>
    </location>
</feature>
<dbReference type="GO" id="GO:0005778">
    <property type="term" value="C:peroxisomal membrane"/>
    <property type="evidence" value="ECO:0007669"/>
    <property type="project" value="TreeGrafter"/>
</dbReference>
<name>A0A9Q9B8G0_9PEZI</name>
<feature type="region of interest" description="Disordered" evidence="1">
    <location>
        <begin position="1"/>
        <end position="73"/>
    </location>
</feature>
<dbReference type="PANTHER" id="PTHR12774:SF2">
    <property type="entry name" value="PEROXISOMAL BIOGENESIS FACTOR 19"/>
    <property type="match status" value="1"/>
</dbReference>
<accession>A0A9Q9B8G0</accession>
<evidence type="ECO:0000256" key="1">
    <source>
        <dbReference type="SAM" id="MobiDB-lite"/>
    </source>
</evidence>
<feature type="compositionally biased region" description="Low complexity" evidence="1">
    <location>
        <begin position="44"/>
        <end position="62"/>
    </location>
</feature>